<dbReference type="InterPro" id="IPR000866">
    <property type="entry name" value="AhpC/TSA"/>
</dbReference>
<evidence type="ECO:0000313" key="5">
    <source>
        <dbReference type="Proteomes" id="UP000199531"/>
    </source>
</evidence>
<feature type="transmembrane region" description="Helical" evidence="2">
    <location>
        <begin position="28"/>
        <end position="45"/>
    </location>
</feature>
<keyword evidence="2" id="KW-0472">Membrane</keyword>
<dbReference type="PANTHER" id="PTHR42852">
    <property type="entry name" value="THIOL:DISULFIDE INTERCHANGE PROTEIN DSBE"/>
    <property type="match status" value="1"/>
</dbReference>
<proteinExistence type="predicted"/>
<keyword evidence="2" id="KW-1133">Transmembrane helix</keyword>
<keyword evidence="5" id="KW-1185">Reference proteome</keyword>
<evidence type="ECO:0000313" key="4">
    <source>
        <dbReference type="EMBL" id="SEN53655.1"/>
    </source>
</evidence>
<dbReference type="SUPFAM" id="SSF52833">
    <property type="entry name" value="Thioredoxin-like"/>
    <property type="match status" value="1"/>
</dbReference>
<dbReference type="PANTHER" id="PTHR42852:SF17">
    <property type="entry name" value="THIOREDOXIN-LIKE PROTEIN HI_1115"/>
    <property type="match status" value="1"/>
</dbReference>
<sequence>MLSRMQEPNESSSTPSLPSPWRRRARSWAINIAILFAAFLAAHLWQTRNMASGQAPEVQFERAVTAGNSQTLTQWRQQHAGEPVVLYFWATWCPICKLEQGSVDALVQKYPVLPIAMQSGPASTVAAYEQKSGLRWNSAMDPQGDIARTFGVNSTPSFIILAPDGTISSRTVGLTSNWGLQLRLLWARIAG</sequence>
<evidence type="ECO:0000256" key="2">
    <source>
        <dbReference type="SAM" id="Phobius"/>
    </source>
</evidence>
<dbReference type="GO" id="GO:0016209">
    <property type="term" value="F:antioxidant activity"/>
    <property type="evidence" value="ECO:0007669"/>
    <property type="project" value="InterPro"/>
</dbReference>
<dbReference type="InterPro" id="IPR013766">
    <property type="entry name" value="Thioredoxin_domain"/>
</dbReference>
<protein>
    <submittedName>
        <fullName evidence="4">Peroxiredoxin</fullName>
    </submittedName>
</protein>
<evidence type="ECO:0000256" key="1">
    <source>
        <dbReference type="SAM" id="MobiDB-lite"/>
    </source>
</evidence>
<reference evidence="4 5" key="1">
    <citation type="submission" date="2016-10" db="EMBL/GenBank/DDBJ databases">
        <authorList>
            <person name="de Groot N.N."/>
        </authorList>
    </citation>
    <scope>NUCLEOTIDE SEQUENCE [LARGE SCALE GENOMIC DNA]</scope>
    <source>
        <strain evidence="4 5">DSM 15123</strain>
    </source>
</reference>
<dbReference type="EMBL" id="FOCW01000002">
    <property type="protein sequence ID" value="SEN53655.1"/>
    <property type="molecule type" value="Genomic_DNA"/>
</dbReference>
<dbReference type="Pfam" id="PF00578">
    <property type="entry name" value="AhpC-TSA"/>
    <property type="match status" value="1"/>
</dbReference>
<dbReference type="Proteomes" id="UP000199531">
    <property type="component" value="Unassembled WGS sequence"/>
</dbReference>
<dbReference type="Gene3D" id="3.40.30.10">
    <property type="entry name" value="Glutaredoxin"/>
    <property type="match status" value="1"/>
</dbReference>
<name>A0A1H8HC16_9BURK</name>
<dbReference type="InterPro" id="IPR050553">
    <property type="entry name" value="Thioredoxin_ResA/DsbE_sf"/>
</dbReference>
<organism evidence="4 5">
    <name type="scientific">Brachymonas denitrificans DSM 15123</name>
    <dbReference type="NCBI Taxonomy" id="1121117"/>
    <lineage>
        <taxon>Bacteria</taxon>
        <taxon>Pseudomonadati</taxon>
        <taxon>Pseudomonadota</taxon>
        <taxon>Betaproteobacteria</taxon>
        <taxon>Burkholderiales</taxon>
        <taxon>Comamonadaceae</taxon>
        <taxon>Brachymonas</taxon>
    </lineage>
</organism>
<keyword evidence="2" id="KW-0812">Transmembrane</keyword>
<feature type="compositionally biased region" description="Polar residues" evidence="1">
    <location>
        <begin position="1"/>
        <end position="16"/>
    </location>
</feature>
<dbReference type="AlphaFoldDB" id="A0A1H8HC16"/>
<dbReference type="STRING" id="1121117.SAMN02745977_01502"/>
<feature type="region of interest" description="Disordered" evidence="1">
    <location>
        <begin position="1"/>
        <end position="21"/>
    </location>
</feature>
<accession>A0A1H8HC16</accession>
<feature type="domain" description="Thioredoxin" evidence="3">
    <location>
        <begin position="49"/>
        <end position="190"/>
    </location>
</feature>
<evidence type="ECO:0000259" key="3">
    <source>
        <dbReference type="PROSITE" id="PS51352"/>
    </source>
</evidence>
<dbReference type="PROSITE" id="PS51352">
    <property type="entry name" value="THIOREDOXIN_2"/>
    <property type="match status" value="1"/>
</dbReference>
<dbReference type="InterPro" id="IPR036249">
    <property type="entry name" value="Thioredoxin-like_sf"/>
</dbReference>
<gene>
    <name evidence="4" type="ORF">SAMN02745977_01502</name>
</gene>
<dbReference type="GO" id="GO:0016491">
    <property type="term" value="F:oxidoreductase activity"/>
    <property type="evidence" value="ECO:0007669"/>
    <property type="project" value="InterPro"/>
</dbReference>